<dbReference type="EMBL" id="BART01033474">
    <property type="protein sequence ID" value="GAH07739.1"/>
    <property type="molecule type" value="Genomic_DNA"/>
</dbReference>
<accession>X1DRY0</accession>
<reference evidence="1" key="1">
    <citation type="journal article" date="2014" name="Front. Microbiol.">
        <title>High frequency of phylogenetically diverse reductive dehalogenase-homologous genes in deep subseafloor sedimentary metagenomes.</title>
        <authorList>
            <person name="Kawai M."/>
            <person name="Futagami T."/>
            <person name="Toyoda A."/>
            <person name="Takaki Y."/>
            <person name="Nishi S."/>
            <person name="Hori S."/>
            <person name="Arai W."/>
            <person name="Tsubouchi T."/>
            <person name="Morono Y."/>
            <person name="Uchiyama I."/>
            <person name="Ito T."/>
            <person name="Fujiyama A."/>
            <person name="Inagaki F."/>
            <person name="Takami H."/>
        </authorList>
    </citation>
    <scope>NUCLEOTIDE SEQUENCE</scope>
    <source>
        <strain evidence="1">Expedition CK06-06</strain>
    </source>
</reference>
<dbReference type="AlphaFoldDB" id="X1DRY0"/>
<name>X1DRY0_9ZZZZ</name>
<comment type="caution">
    <text evidence="1">The sequence shown here is derived from an EMBL/GenBank/DDBJ whole genome shotgun (WGS) entry which is preliminary data.</text>
</comment>
<organism evidence="1">
    <name type="scientific">marine sediment metagenome</name>
    <dbReference type="NCBI Taxonomy" id="412755"/>
    <lineage>
        <taxon>unclassified sequences</taxon>
        <taxon>metagenomes</taxon>
        <taxon>ecological metagenomes</taxon>
    </lineage>
</organism>
<gene>
    <name evidence="1" type="ORF">S01H4_57508</name>
</gene>
<feature type="non-terminal residue" evidence="1">
    <location>
        <position position="1"/>
    </location>
</feature>
<proteinExistence type="predicted"/>
<evidence type="ECO:0008006" key="2">
    <source>
        <dbReference type="Google" id="ProtNLM"/>
    </source>
</evidence>
<sequence length="47" mass="5333">SKEISFVEKKIEDEIKDAIKYAQASPLPKPESALEDLYVEHRTGESI</sequence>
<protein>
    <recommendedName>
        <fullName evidence="2">Dehydrogenase E1 component domain-containing protein</fullName>
    </recommendedName>
</protein>
<evidence type="ECO:0000313" key="1">
    <source>
        <dbReference type="EMBL" id="GAH07739.1"/>
    </source>
</evidence>